<accession>A0A2T6BX70</accession>
<evidence type="ECO:0000256" key="10">
    <source>
        <dbReference type="ARBA" id="ARBA00022840"/>
    </source>
</evidence>
<dbReference type="NCBIfam" id="TIGR03263">
    <property type="entry name" value="guanyl_kin"/>
    <property type="match status" value="1"/>
</dbReference>
<dbReference type="EC" id="2.7.4.8" evidence="4 13"/>
<dbReference type="GO" id="GO:0004385">
    <property type="term" value="F:GMP kinase activity"/>
    <property type="evidence" value="ECO:0007669"/>
    <property type="project" value="UniProtKB-UniRule"/>
</dbReference>
<reference evidence="15 16" key="1">
    <citation type="submission" date="2018-04" db="EMBL/GenBank/DDBJ databases">
        <title>Genomic Encyclopedia of Archaeal and Bacterial Type Strains, Phase II (KMG-II): from individual species to whole genera.</title>
        <authorList>
            <person name="Goeker M."/>
        </authorList>
    </citation>
    <scope>NUCLEOTIDE SEQUENCE [LARGE SCALE GENOMIC DNA]</scope>
    <source>
        <strain evidence="15 16">DSM 25731</strain>
    </source>
</reference>
<evidence type="ECO:0000256" key="3">
    <source>
        <dbReference type="ARBA" id="ARBA00005790"/>
    </source>
</evidence>
<sequence>MKRGKLIVFAAPSGAGKTTIVRHLLGVPELNLEFSISAASREKRGNEVDGKDYYFLSPKDFRQKIKNKEFLEWEEVYPENYYGTLQTEVDRICDAGRNVIFDIDVVGALRIKRKFPEETLTVFVEPPHINELIIRLKNRKTENQEKINMRIAKAPAEMATAPQFDVRIMNDDLDKAKAEAVRVVAEFLGIENL</sequence>
<dbReference type="HAMAP" id="MF_00328">
    <property type="entry name" value="Guanylate_kinase"/>
    <property type="match status" value="1"/>
</dbReference>
<feature type="domain" description="Guanylate kinase-like" evidence="14">
    <location>
        <begin position="4"/>
        <end position="185"/>
    </location>
</feature>
<comment type="similarity">
    <text evidence="3 13">Belongs to the guanylate kinase family.</text>
</comment>
<proteinExistence type="inferred from homology"/>
<keyword evidence="9 13" id="KW-0418">Kinase</keyword>
<evidence type="ECO:0000256" key="1">
    <source>
        <dbReference type="ARBA" id="ARBA00003531"/>
    </source>
</evidence>
<dbReference type="Gene3D" id="3.40.50.300">
    <property type="entry name" value="P-loop containing nucleotide triphosphate hydrolases"/>
    <property type="match status" value="1"/>
</dbReference>
<dbReference type="Proteomes" id="UP000244090">
    <property type="component" value="Unassembled WGS sequence"/>
</dbReference>
<organism evidence="15 16">
    <name type="scientific">Kordia periserrulae</name>
    <dbReference type="NCBI Taxonomy" id="701523"/>
    <lineage>
        <taxon>Bacteria</taxon>
        <taxon>Pseudomonadati</taxon>
        <taxon>Bacteroidota</taxon>
        <taxon>Flavobacteriia</taxon>
        <taxon>Flavobacteriales</taxon>
        <taxon>Flavobacteriaceae</taxon>
        <taxon>Kordia</taxon>
    </lineage>
</organism>
<evidence type="ECO:0000313" key="16">
    <source>
        <dbReference type="Proteomes" id="UP000244090"/>
    </source>
</evidence>
<dbReference type="Gene3D" id="3.30.63.10">
    <property type="entry name" value="Guanylate Kinase phosphate binding domain"/>
    <property type="match status" value="1"/>
</dbReference>
<comment type="catalytic activity">
    <reaction evidence="12 13">
        <text>GMP + ATP = GDP + ADP</text>
        <dbReference type="Rhea" id="RHEA:20780"/>
        <dbReference type="ChEBI" id="CHEBI:30616"/>
        <dbReference type="ChEBI" id="CHEBI:58115"/>
        <dbReference type="ChEBI" id="CHEBI:58189"/>
        <dbReference type="ChEBI" id="CHEBI:456216"/>
        <dbReference type="EC" id="2.7.4.8"/>
    </reaction>
</comment>
<keyword evidence="10 13" id="KW-0067">ATP-binding</keyword>
<dbReference type="EMBL" id="QBKT01000006">
    <property type="protein sequence ID" value="PTX60653.1"/>
    <property type="molecule type" value="Genomic_DNA"/>
</dbReference>
<comment type="subcellular location">
    <subcellularLocation>
        <location evidence="2 13">Cytoplasm</location>
    </subcellularLocation>
</comment>
<dbReference type="AlphaFoldDB" id="A0A2T6BX70"/>
<evidence type="ECO:0000256" key="12">
    <source>
        <dbReference type="ARBA" id="ARBA00048594"/>
    </source>
</evidence>
<dbReference type="OrthoDB" id="9808150at2"/>
<dbReference type="InterPro" id="IPR008144">
    <property type="entry name" value="Guanylate_kin-like_dom"/>
</dbReference>
<protein>
    <recommendedName>
        <fullName evidence="5 13">Guanylate kinase</fullName>
        <ecNumber evidence="4 13">2.7.4.8</ecNumber>
    </recommendedName>
    <alternativeName>
        <fullName evidence="11 13">GMP kinase</fullName>
    </alternativeName>
</protein>
<dbReference type="InterPro" id="IPR008145">
    <property type="entry name" value="GK/Ca_channel_bsu"/>
</dbReference>
<comment type="caution">
    <text evidence="15">The sequence shown here is derived from an EMBL/GenBank/DDBJ whole genome shotgun (WGS) entry which is preliminary data.</text>
</comment>
<dbReference type="Pfam" id="PF00625">
    <property type="entry name" value="Guanylate_kin"/>
    <property type="match status" value="1"/>
</dbReference>
<evidence type="ECO:0000256" key="13">
    <source>
        <dbReference type="HAMAP-Rule" id="MF_00328"/>
    </source>
</evidence>
<keyword evidence="7 13" id="KW-0808">Transferase</keyword>
<dbReference type="RefSeq" id="WP_108115576.1">
    <property type="nucleotide sequence ID" value="NZ_QBKT01000006.1"/>
</dbReference>
<evidence type="ECO:0000256" key="7">
    <source>
        <dbReference type="ARBA" id="ARBA00022679"/>
    </source>
</evidence>
<keyword evidence="6 13" id="KW-0963">Cytoplasm</keyword>
<dbReference type="FunFam" id="3.30.63.10:FF:000005">
    <property type="entry name" value="Guanylate kinase"/>
    <property type="match status" value="1"/>
</dbReference>
<dbReference type="GO" id="GO:0005829">
    <property type="term" value="C:cytosol"/>
    <property type="evidence" value="ECO:0007669"/>
    <property type="project" value="TreeGrafter"/>
</dbReference>
<evidence type="ECO:0000256" key="4">
    <source>
        <dbReference type="ARBA" id="ARBA00012961"/>
    </source>
</evidence>
<dbReference type="GO" id="GO:0005524">
    <property type="term" value="F:ATP binding"/>
    <property type="evidence" value="ECO:0007669"/>
    <property type="project" value="UniProtKB-UniRule"/>
</dbReference>
<dbReference type="PANTHER" id="PTHR23117">
    <property type="entry name" value="GUANYLATE KINASE-RELATED"/>
    <property type="match status" value="1"/>
</dbReference>
<dbReference type="InterPro" id="IPR017665">
    <property type="entry name" value="Guanylate_kinase"/>
</dbReference>
<comment type="function">
    <text evidence="1 13">Essential for recycling GMP and indirectly, cGMP.</text>
</comment>
<evidence type="ECO:0000256" key="11">
    <source>
        <dbReference type="ARBA" id="ARBA00030128"/>
    </source>
</evidence>
<evidence type="ECO:0000313" key="15">
    <source>
        <dbReference type="EMBL" id="PTX60653.1"/>
    </source>
</evidence>
<name>A0A2T6BX70_9FLAO</name>
<dbReference type="SUPFAM" id="SSF52540">
    <property type="entry name" value="P-loop containing nucleoside triphosphate hydrolases"/>
    <property type="match status" value="1"/>
</dbReference>
<evidence type="ECO:0000256" key="8">
    <source>
        <dbReference type="ARBA" id="ARBA00022741"/>
    </source>
</evidence>
<dbReference type="PANTHER" id="PTHR23117:SF13">
    <property type="entry name" value="GUANYLATE KINASE"/>
    <property type="match status" value="1"/>
</dbReference>
<dbReference type="CDD" id="cd00071">
    <property type="entry name" value="GMPK"/>
    <property type="match status" value="1"/>
</dbReference>
<evidence type="ECO:0000259" key="14">
    <source>
        <dbReference type="PROSITE" id="PS50052"/>
    </source>
</evidence>
<evidence type="ECO:0000256" key="2">
    <source>
        <dbReference type="ARBA" id="ARBA00004496"/>
    </source>
</evidence>
<feature type="binding site" evidence="13">
    <location>
        <begin position="11"/>
        <end position="18"/>
    </location>
    <ligand>
        <name>ATP</name>
        <dbReference type="ChEBI" id="CHEBI:30616"/>
    </ligand>
</feature>
<dbReference type="SMART" id="SM00072">
    <property type="entry name" value="GuKc"/>
    <property type="match status" value="1"/>
</dbReference>
<dbReference type="PROSITE" id="PS50052">
    <property type="entry name" value="GUANYLATE_KINASE_2"/>
    <property type="match status" value="1"/>
</dbReference>
<gene>
    <name evidence="13" type="primary">gmk</name>
    <name evidence="15" type="ORF">C8N46_106299</name>
</gene>
<dbReference type="InterPro" id="IPR027417">
    <property type="entry name" value="P-loop_NTPase"/>
</dbReference>
<evidence type="ECO:0000256" key="5">
    <source>
        <dbReference type="ARBA" id="ARBA00016296"/>
    </source>
</evidence>
<evidence type="ECO:0000256" key="9">
    <source>
        <dbReference type="ARBA" id="ARBA00022777"/>
    </source>
</evidence>
<evidence type="ECO:0000256" key="6">
    <source>
        <dbReference type="ARBA" id="ARBA00022490"/>
    </source>
</evidence>
<keyword evidence="8 13" id="KW-0547">Nucleotide-binding</keyword>
<keyword evidence="16" id="KW-1185">Reference proteome</keyword>